<dbReference type="RefSeq" id="WP_349467295.1">
    <property type="nucleotide sequence ID" value="NZ_JBEEWI010000010.1"/>
</dbReference>
<evidence type="ECO:0000313" key="1">
    <source>
        <dbReference type="EMBL" id="HAT3809992.1"/>
    </source>
</evidence>
<proteinExistence type="predicted"/>
<comment type="caution">
    <text evidence="1">The sequence shown here is derived from an EMBL/GenBank/DDBJ whole genome shotgun (WGS) entry which is preliminary data.</text>
</comment>
<accession>A0AAN5S0U5</accession>
<sequence length="333" mass="39745">MKVPKVITCTGYGGTGSSVISDLLGEFGNVSSMGNFEFRFIQDPNGIRDLDYGINENNNRLTTSYHINNFIAYINYLSKSKVYNYESFFNGQFKPISDKFINNIIDIKWDGFWHQDIIDSSFFRKFIYYFERIIQKKILRMKEGGANFYGSLFNKKMYYSSGKNFHQHVKNYMDELILSSNHNNKDFVVFDQIIPPNNVDKYTNYFNEIKVIIVDRDPRDLYILNEALWKEKWIPSDNLDNYIEWFQLLRKNKFENGNVIYLQFEDFIYNYDSTIKTVCDFCNIDIANHQWKNKYFDPSISIKNTNLVERFPQFKNDANIIKNNLMQFCYHQY</sequence>
<organism evidence="1 2">
    <name type="scientific">Morganella morganii</name>
    <name type="common">Proteus morganii</name>
    <dbReference type="NCBI Taxonomy" id="582"/>
    <lineage>
        <taxon>Bacteria</taxon>
        <taxon>Pseudomonadati</taxon>
        <taxon>Pseudomonadota</taxon>
        <taxon>Gammaproteobacteria</taxon>
        <taxon>Enterobacterales</taxon>
        <taxon>Morganellaceae</taxon>
        <taxon>Morganella</taxon>
    </lineage>
</organism>
<dbReference type="InterPro" id="IPR027417">
    <property type="entry name" value="P-loop_NTPase"/>
</dbReference>
<dbReference type="AlphaFoldDB" id="A0AAN5S0U5"/>
<reference evidence="1" key="1">
    <citation type="journal article" date="2018" name="Genome Biol.">
        <title>SKESA: strategic k-mer extension for scrupulous assemblies.</title>
        <authorList>
            <person name="Souvorov A."/>
            <person name="Agarwala R."/>
            <person name="Lipman D.J."/>
        </authorList>
    </citation>
    <scope>NUCLEOTIDE SEQUENCE</scope>
    <source>
        <strain evidence="1">Morganella morganii ARLG-3209</strain>
    </source>
</reference>
<protein>
    <recommendedName>
        <fullName evidence="3">Sulfotransferase family protein</fullName>
    </recommendedName>
</protein>
<reference evidence="1" key="2">
    <citation type="submission" date="2020-10" db="EMBL/GenBank/DDBJ databases">
        <authorList>
            <consortium name="NCBI Pathogen Detection Project"/>
        </authorList>
    </citation>
    <scope>NUCLEOTIDE SEQUENCE</scope>
    <source>
        <strain evidence="1">Morganella morganii ARLG-3209</strain>
    </source>
</reference>
<evidence type="ECO:0000313" key="2">
    <source>
        <dbReference type="Proteomes" id="UP000865968"/>
    </source>
</evidence>
<dbReference type="Proteomes" id="UP000865968">
    <property type="component" value="Unassembled WGS sequence"/>
</dbReference>
<dbReference type="SUPFAM" id="SSF52540">
    <property type="entry name" value="P-loop containing nucleoside triphosphate hydrolases"/>
    <property type="match status" value="1"/>
</dbReference>
<evidence type="ECO:0008006" key="3">
    <source>
        <dbReference type="Google" id="ProtNLM"/>
    </source>
</evidence>
<name>A0AAN5S0U5_MORMO</name>
<gene>
    <name evidence="1" type="ORF">I8608_002872</name>
</gene>
<dbReference type="EMBL" id="DACSWI010000009">
    <property type="protein sequence ID" value="HAT3809992.1"/>
    <property type="molecule type" value="Genomic_DNA"/>
</dbReference>
<dbReference type="Gene3D" id="3.40.50.300">
    <property type="entry name" value="P-loop containing nucleotide triphosphate hydrolases"/>
    <property type="match status" value="1"/>
</dbReference>